<name>A0A506UM18_9PROT</name>
<reference evidence="3 4" key="1">
    <citation type="submission" date="2019-03" db="EMBL/GenBank/DDBJ databases">
        <title>The complete genome sequence of Neokomagataea sp. Jb2 NBRC113641.</title>
        <authorList>
            <person name="Chua K.-O."/>
            <person name="Chan K.-G."/>
            <person name="See-Too W.-S."/>
        </authorList>
    </citation>
    <scope>NUCLEOTIDE SEQUENCE [LARGE SCALE GENOMIC DNA]</scope>
    <source>
        <strain evidence="3 4">Jb2</strain>
    </source>
</reference>
<organism evidence="3 4">
    <name type="scientific">Oecophyllibacter saccharovorans</name>
    <dbReference type="NCBI Taxonomy" id="2558360"/>
    <lineage>
        <taxon>Bacteria</taxon>
        <taxon>Pseudomonadati</taxon>
        <taxon>Pseudomonadota</taxon>
        <taxon>Alphaproteobacteria</taxon>
        <taxon>Acetobacterales</taxon>
        <taxon>Acetobacteraceae</taxon>
        <taxon>Oecophyllibacter</taxon>
    </lineage>
</organism>
<dbReference type="EMBL" id="SORZ01000002">
    <property type="protein sequence ID" value="TPW34272.1"/>
    <property type="molecule type" value="Genomic_DNA"/>
</dbReference>
<gene>
    <name evidence="3" type="ORF">E3202_07130</name>
</gene>
<protein>
    <recommendedName>
        <fullName evidence="2">Rap1a immunity protein domain-containing protein</fullName>
    </recommendedName>
</protein>
<dbReference type="AlphaFoldDB" id="A0A506UM18"/>
<evidence type="ECO:0000256" key="1">
    <source>
        <dbReference type="SAM" id="SignalP"/>
    </source>
</evidence>
<keyword evidence="1" id="KW-0732">Signal</keyword>
<proteinExistence type="predicted"/>
<feature type="chain" id="PRO_5021437609" description="Rap1a immunity protein domain-containing protein" evidence="1">
    <location>
        <begin position="27"/>
        <end position="194"/>
    </location>
</feature>
<evidence type="ECO:0000313" key="3">
    <source>
        <dbReference type="EMBL" id="TPW34272.1"/>
    </source>
</evidence>
<keyword evidence="4" id="KW-1185">Reference proteome</keyword>
<accession>A0A506UM18</accession>
<feature type="signal peptide" evidence="1">
    <location>
        <begin position="1"/>
        <end position="26"/>
    </location>
</feature>
<sequence>MRFSAIMSVGFVLAASIGLGSAAVRAAPPLGQFTGKDLVGACAEELKQSAGMEKGKSAPDVALNNLGMGMCVGMVYMAVNNQKNLGVIYSRLTDQFTKVDTPQAREFVAGFGPPVCTPRDATLQKDILGVMEYAAHHADQLHKSASGFVAEALGATYPCKPQSAMSPAERSALNPIFYQAAPAAAVSGPAPKGK</sequence>
<dbReference type="Pfam" id="PF18602">
    <property type="entry name" value="Rap1a"/>
    <property type="match status" value="1"/>
</dbReference>
<evidence type="ECO:0000313" key="4">
    <source>
        <dbReference type="Proteomes" id="UP000315037"/>
    </source>
</evidence>
<dbReference type="InterPro" id="IPR041238">
    <property type="entry name" value="Rap1a"/>
</dbReference>
<evidence type="ECO:0000259" key="2">
    <source>
        <dbReference type="Pfam" id="PF18602"/>
    </source>
</evidence>
<dbReference type="RefSeq" id="WP_165600886.1">
    <property type="nucleotide sequence ID" value="NZ_SORZ01000002.1"/>
</dbReference>
<dbReference type="Proteomes" id="UP000315037">
    <property type="component" value="Unassembled WGS sequence"/>
</dbReference>
<feature type="domain" description="Rap1a immunity protein" evidence="2">
    <location>
        <begin position="34"/>
        <end position="159"/>
    </location>
</feature>
<comment type="caution">
    <text evidence="3">The sequence shown here is derived from an EMBL/GenBank/DDBJ whole genome shotgun (WGS) entry which is preliminary data.</text>
</comment>